<dbReference type="GO" id="GO:0006360">
    <property type="term" value="P:transcription by RNA polymerase I"/>
    <property type="evidence" value="ECO:0007669"/>
    <property type="project" value="TreeGrafter"/>
</dbReference>
<dbReference type="InterPro" id="IPR020708">
    <property type="entry name" value="DNA-dir_RNA_polK_14-18kDa_CS"/>
</dbReference>
<proteinExistence type="predicted"/>
<dbReference type="STRING" id="542762.A0A4S4CZ41"/>
<feature type="region of interest" description="Disordered" evidence="3">
    <location>
        <begin position="111"/>
        <end position="156"/>
    </location>
</feature>
<dbReference type="PROSITE" id="PS01111">
    <property type="entry name" value="RNA_POL_K_14KD"/>
    <property type="match status" value="1"/>
</dbReference>
<evidence type="ECO:0000313" key="5">
    <source>
        <dbReference type="Proteomes" id="UP000306102"/>
    </source>
</evidence>
<dbReference type="PANTHER" id="PTHR47227:SF5">
    <property type="entry name" value="DNA-DIRECTED RNA POLYMERASES I, II, AND III SUBUNIT RPABC2"/>
    <property type="match status" value="1"/>
</dbReference>
<evidence type="ECO:0000256" key="2">
    <source>
        <dbReference type="ARBA" id="ARBA00023163"/>
    </source>
</evidence>
<dbReference type="GO" id="GO:0005736">
    <property type="term" value="C:RNA polymerase I complex"/>
    <property type="evidence" value="ECO:0007669"/>
    <property type="project" value="TreeGrafter"/>
</dbReference>
<dbReference type="PANTHER" id="PTHR47227">
    <property type="entry name" value="DNA-DIRECTED RNA POLYMERASE SUBUNIT K"/>
    <property type="match status" value="1"/>
</dbReference>
<feature type="compositionally biased region" description="Acidic residues" evidence="3">
    <location>
        <begin position="112"/>
        <end position="135"/>
    </location>
</feature>
<evidence type="ECO:0000256" key="3">
    <source>
        <dbReference type="SAM" id="MobiDB-lite"/>
    </source>
</evidence>
<dbReference type="Pfam" id="PF01192">
    <property type="entry name" value="RNA_pol_Rpb6"/>
    <property type="match status" value="1"/>
</dbReference>
<dbReference type="Proteomes" id="UP000306102">
    <property type="component" value="Unassembled WGS sequence"/>
</dbReference>
<gene>
    <name evidence="4" type="ORF">TEA_020325</name>
</gene>
<comment type="caution">
    <text evidence="4">The sequence shown here is derived from an EMBL/GenBank/DDBJ whole genome shotgun (WGS) entry which is preliminary data.</text>
</comment>
<accession>A0A4S4CZ41</accession>
<keyword evidence="2" id="KW-0804">Transcription</keyword>
<dbReference type="GO" id="GO:0005666">
    <property type="term" value="C:RNA polymerase III complex"/>
    <property type="evidence" value="ECO:0007669"/>
    <property type="project" value="TreeGrafter"/>
</dbReference>
<dbReference type="EMBL" id="SDRB02013350">
    <property type="protein sequence ID" value="THF95144.1"/>
    <property type="molecule type" value="Genomic_DNA"/>
</dbReference>
<dbReference type="SMART" id="SM01409">
    <property type="entry name" value="RNA_pol_Rpb6"/>
    <property type="match status" value="1"/>
</dbReference>
<reference evidence="4 5" key="1">
    <citation type="journal article" date="2018" name="Proc. Natl. Acad. Sci. U.S.A.">
        <title>Draft genome sequence of Camellia sinensis var. sinensis provides insights into the evolution of the tea genome and tea quality.</title>
        <authorList>
            <person name="Wei C."/>
            <person name="Yang H."/>
            <person name="Wang S."/>
            <person name="Zhao J."/>
            <person name="Liu C."/>
            <person name="Gao L."/>
            <person name="Xia E."/>
            <person name="Lu Y."/>
            <person name="Tai Y."/>
            <person name="She G."/>
            <person name="Sun J."/>
            <person name="Cao H."/>
            <person name="Tong W."/>
            <person name="Gao Q."/>
            <person name="Li Y."/>
            <person name="Deng W."/>
            <person name="Jiang X."/>
            <person name="Wang W."/>
            <person name="Chen Q."/>
            <person name="Zhang S."/>
            <person name="Li H."/>
            <person name="Wu J."/>
            <person name="Wang P."/>
            <person name="Li P."/>
            <person name="Shi C."/>
            <person name="Zheng F."/>
            <person name="Jian J."/>
            <person name="Huang B."/>
            <person name="Shan D."/>
            <person name="Shi M."/>
            <person name="Fang C."/>
            <person name="Yue Y."/>
            <person name="Li F."/>
            <person name="Li D."/>
            <person name="Wei S."/>
            <person name="Han B."/>
            <person name="Jiang C."/>
            <person name="Yin Y."/>
            <person name="Xia T."/>
            <person name="Zhang Z."/>
            <person name="Bennetzen J.L."/>
            <person name="Zhao S."/>
            <person name="Wan X."/>
        </authorList>
    </citation>
    <scope>NUCLEOTIDE SEQUENCE [LARGE SCALE GENOMIC DNA]</scope>
    <source>
        <strain evidence="5">cv. Shuchazao</strain>
        <tissue evidence="4">Leaf</tissue>
    </source>
</reference>
<dbReference type="SUPFAM" id="SSF63562">
    <property type="entry name" value="RPB6/omega subunit-like"/>
    <property type="match status" value="2"/>
</dbReference>
<dbReference type="InterPro" id="IPR036161">
    <property type="entry name" value="RPB6/omega-like_sf"/>
</dbReference>
<sequence>MYVQNPVHRSQVDSNIRHYQYPNPNAQRMSQIYQITHPFIEVGYEDSVQHPDRLYYVIDAIEQLFQDQHITEAAPSTFTVVSYMSNESTFVFKQWTPGSEECSSLNLKYEDEPLEPEPDEGVEEELDNDNTDDVPDPLLAENEEKQGQETGERLRKTSKYMTKYERARILGTRALQISMNAPVMVELEGETDPLEGDVSNPTVLDYFTNTTSPKGIATPHLGISNTFGLSVNPNRKPWPNQPQAQWTYKNVAPMQPPQDFNIGQTGLESSKAAIKLGFAGYDRIIITYFGVDEYSIAMKELRQKKIPFTIRRYLPDGSYEDWGVDELIVEDSWKRQVGGGVLMSRKSISNNGRAERLYRKKKKKHGFALWKEIKAYLH</sequence>
<feature type="compositionally biased region" description="Basic and acidic residues" evidence="3">
    <location>
        <begin position="142"/>
        <end position="155"/>
    </location>
</feature>
<evidence type="ECO:0000313" key="4">
    <source>
        <dbReference type="EMBL" id="THF95144.1"/>
    </source>
</evidence>
<dbReference type="GO" id="GO:0003899">
    <property type="term" value="F:DNA-directed RNA polymerase activity"/>
    <property type="evidence" value="ECO:0007669"/>
    <property type="project" value="InterPro"/>
</dbReference>
<dbReference type="GO" id="GO:0042797">
    <property type="term" value="P:tRNA transcription by RNA polymerase III"/>
    <property type="evidence" value="ECO:0007669"/>
    <property type="project" value="TreeGrafter"/>
</dbReference>
<evidence type="ECO:0000256" key="1">
    <source>
        <dbReference type="ARBA" id="ARBA00022478"/>
    </source>
</evidence>
<organism evidence="4 5">
    <name type="scientific">Camellia sinensis var. sinensis</name>
    <name type="common">China tea</name>
    <dbReference type="NCBI Taxonomy" id="542762"/>
    <lineage>
        <taxon>Eukaryota</taxon>
        <taxon>Viridiplantae</taxon>
        <taxon>Streptophyta</taxon>
        <taxon>Embryophyta</taxon>
        <taxon>Tracheophyta</taxon>
        <taxon>Spermatophyta</taxon>
        <taxon>Magnoliopsida</taxon>
        <taxon>eudicotyledons</taxon>
        <taxon>Gunneridae</taxon>
        <taxon>Pentapetalae</taxon>
        <taxon>asterids</taxon>
        <taxon>Ericales</taxon>
        <taxon>Theaceae</taxon>
        <taxon>Camellia</taxon>
    </lineage>
</organism>
<dbReference type="InterPro" id="IPR006110">
    <property type="entry name" value="Pol_omega/Rpo6/RPB6"/>
</dbReference>
<keyword evidence="5" id="KW-1185">Reference proteome</keyword>
<dbReference type="GO" id="GO:0003677">
    <property type="term" value="F:DNA binding"/>
    <property type="evidence" value="ECO:0007669"/>
    <property type="project" value="InterPro"/>
</dbReference>
<dbReference type="AlphaFoldDB" id="A0A4S4CZ41"/>
<keyword evidence="1" id="KW-0240">DNA-directed RNA polymerase</keyword>
<dbReference type="GO" id="GO:0006366">
    <property type="term" value="P:transcription by RNA polymerase II"/>
    <property type="evidence" value="ECO:0007669"/>
    <property type="project" value="TreeGrafter"/>
</dbReference>
<dbReference type="Gene3D" id="3.90.940.10">
    <property type="match status" value="2"/>
</dbReference>
<dbReference type="GO" id="GO:0005665">
    <property type="term" value="C:RNA polymerase II, core complex"/>
    <property type="evidence" value="ECO:0007669"/>
    <property type="project" value="TreeGrafter"/>
</dbReference>
<protein>
    <submittedName>
        <fullName evidence="4">Uncharacterized protein</fullName>
    </submittedName>
</protein>
<name>A0A4S4CZ41_CAMSN</name>